<sequence>MRKEELEFFKTYKDICAAYQLADSTMYFDVATAAPKAGIPYRNRMMSILAGEAFSYKMNPDNLKRLEAIYQEAGDDDVIKAELKLYFRLIEEERKLPKELYVRRRRTLADSENAWEQAKADNDWEMFLPHLEKVIAIQKEVLTYMVKTCSDYDYMLDRFQIGTNTKTYDSFFAKVKEKLLPLIRKIQEEGCRIDDSVLFSEYDIQEQKAFLKELQDYMKVDRSKCLLTTSVHPFTEFFSAQETRITTRYHKNSLMPAIFSTIHEYGHAQYALQIKEEYDGTAFKNAVGYAMHESQSRLMENHIGRGGALWEANYKNLQKHFPEQLGSVPLEQFIKMINVSRPSLIRIEADELTYPIHILIRYELEKEIFDGNVDLKELETMWNDKYEEYLGVRPSCPSEGILQDVHWSAGNLGYFPTYALGSAYAAQLFASMQKAVDVEDALRREDFQRISGWLKENVHQYGASKTADEILVAATGEPFNPDYYIDYLTNKYTDLYEL</sequence>
<dbReference type="SUPFAM" id="SSF55486">
    <property type="entry name" value="Metalloproteases ('zincins'), catalytic domain"/>
    <property type="match status" value="1"/>
</dbReference>
<dbReference type="RefSeq" id="WP_066732425.1">
    <property type="nucleotide sequence ID" value="NZ_JAJCIQ010000001.1"/>
</dbReference>
<proteinExistence type="inferred from homology"/>
<dbReference type="EC" id="3.4.17.19" evidence="1"/>
<comment type="function">
    <text evidence="1">Broad specificity carboxypetidase that releases amino acids sequentially from the C-terminus, including neutral, aromatic, polar and basic residues.</text>
</comment>
<dbReference type="Pfam" id="PF02074">
    <property type="entry name" value="Peptidase_M32"/>
    <property type="match status" value="1"/>
</dbReference>
<organism evidence="2 3">
    <name type="scientific">Bariatricus massiliensis</name>
    <dbReference type="NCBI Taxonomy" id="1745713"/>
    <lineage>
        <taxon>Bacteria</taxon>
        <taxon>Bacillati</taxon>
        <taxon>Bacillota</taxon>
        <taxon>Clostridia</taxon>
        <taxon>Lachnospirales</taxon>
        <taxon>Lachnospiraceae</taxon>
        <taxon>Bariatricus</taxon>
    </lineage>
</organism>
<protein>
    <recommendedName>
        <fullName evidence="1">Metal-dependent carboxypeptidase</fullName>
        <ecNumber evidence="1">3.4.17.19</ecNumber>
    </recommendedName>
</protein>
<dbReference type="Proteomes" id="UP001299546">
    <property type="component" value="Unassembled WGS sequence"/>
</dbReference>
<keyword evidence="1" id="KW-0482">Metalloprotease</keyword>
<evidence type="ECO:0000256" key="1">
    <source>
        <dbReference type="PIRNR" id="PIRNR006615"/>
    </source>
</evidence>
<gene>
    <name evidence="2" type="ORF">LIZ65_02700</name>
</gene>
<dbReference type="PIRSF" id="PIRSF006615">
    <property type="entry name" value="Zn_crbxpep_Taq"/>
    <property type="match status" value="1"/>
</dbReference>
<keyword evidence="1" id="KW-0645">Protease</keyword>
<comment type="caution">
    <text evidence="2">The sequence shown here is derived from an EMBL/GenBank/DDBJ whole genome shotgun (WGS) entry which is preliminary data.</text>
</comment>
<keyword evidence="1" id="KW-0378">Hydrolase</keyword>
<reference evidence="2 3" key="1">
    <citation type="submission" date="2021-10" db="EMBL/GenBank/DDBJ databases">
        <title>Collection of gut derived symbiotic bacterial strains cultured from healthy donors.</title>
        <authorList>
            <person name="Lin H."/>
            <person name="Littmann E."/>
            <person name="Kohout C."/>
            <person name="Pamer E.G."/>
        </authorList>
    </citation>
    <scope>NUCLEOTIDE SEQUENCE [LARGE SCALE GENOMIC DNA]</scope>
    <source>
        <strain evidence="2 3">DFI.1.165</strain>
    </source>
</reference>
<dbReference type="PANTHER" id="PTHR34217:SF1">
    <property type="entry name" value="CARBOXYPEPTIDASE 1"/>
    <property type="match status" value="1"/>
</dbReference>
<keyword evidence="1" id="KW-0479">Metal-binding</keyword>
<accession>A0ABS8DCQ7</accession>
<keyword evidence="1 2" id="KW-0121">Carboxypeptidase</keyword>
<evidence type="ECO:0000313" key="2">
    <source>
        <dbReference type="EMBL" id="MCB7386187.1"/>
    </source>
</evidence>
<dbReference type="InterPro" id="IPR001333">
    <property type="entry name" value="Peptidase_M32_Taq"/>
</dbReference>
<keyword evidence="3" id="KW-1185">Reference proteome</keyword>
<name>A0ABS8DCQ7_9FIRM</name>
<comment type="catalytic activity">
    <reaction evidence="1">
        <text>Release of a C-terminal amino acid with broad specificity, except for -Pro.</text>
        <dbReference type="EC" id="3.4.17.19"/>
    </reaction>
</comment>
<dbReference type="EMBL" id="JAJCIS010000001">
    <property type="protein sequence ID" value="MCB7386187.1"/>
    <property type="molecule type" value="Genomic_DNA"/>
</dbReference>
<evidence type="ECO:0000313" key="3">
    <source>
        <dbReference type="Proteomes" id="UP001299546"/>
    </source>
</evidence>
<dbReference type="PRINTS" id="PR00998">
    <property type="entry name" value="CRBOXYPTASET"/>
</dbReference>
<dbReference type="PROSITE" id="PS52034">
    <property type="entry name" value="PEPTIDASE_M32"/>
    <property type="match status" value="1"/>
</dbReference>
<dbReference type="Gene3D" id="1.10.1370.30">
    <property type="match status" value="1"/>
</dbReference>
<comment type="similarity">
    <text evidence="1">Belongs to the peptidase M32 family.</text>
</comment>
<dbReference type="PANTHER" id="PTHR34217">
    <property type="entry name" value="METAL-DEPENDENT CARBOXYPEPTIDASE"/>
    <property type="match status" value="1"/>
</dbReference>
<dbReference type="GO" id="GO:0004180">
    <property type="term" value="F:carboxypeptidase activity"/>
    <property type="evidence" value="ECO:0007669"/>
    <property type="project" value="UniProtKB-KW"/>
</dbReference>
<dbReference type="CDD" id="cd06460">
    <property type="entry name" value="M32_Taq"/>
    <property type="match status" value="1"/>
</dbReference>